<comment type="caution">
    <text evidence="2">The sequence shown here is derived from an EMBL/GenBank/DDBJ whole genome shotgun (WGS) entry which is preliminary data.</text>
</comment>
<reference evidence="2" key="1">
    <citation type="submission" date="2021-01" db="EMBL/GenBank/DDBJ databases">
        <authorList>
            <person name="Li R."/>
            <person name="Bekaert M."/>
        </authorList>
    </citation>
    <scope>NUCLEOTIDE SEQUENCE</scope>
    <source>
        <strain evidence="2">Farmed</strain>
    </source>
</reference>
<dbReference type="EC" id="4.2.1.7" evidence="2"/>
<dbReference type="AlphaFoldDB" id="A0A812C642"/>
<proteinExistence type="predicted"/>
<name>A0A812C642_ACAPH</name>
<feature type="transmembrane region" description="Helical" evidence="1">
    <location>
        <begin position="63"/>
        <end position="85"/>
    </location>
</feature>
<dbReference type="GO" id="GO:0008789">
    <property type="term" value="F:altronate dehydratase activity"/>
    <property type="evidence" value="ECO:0007669"/>
    <property type="project" value="UniProtKB-EC"/>
</dbReference>
<dbReference type="Proteomes" id="UP000597762">
    <property type="component" value="Unassembled WGS sequence"/>
</dbReference>
<gene>
    <name evidence="2" type="ORF">SPHA_30226</name>
</gene>
<feature type="transmembrane region" description="Helical" evidence="1">
    <location>
        <begin position="91"/>
        <end position="118"/>
    </location>
</feature>
<keyword evidence="1" id="KW-0472">Membrane</keyword>
<dbReference type="EMBL" id="CAHIKZ030001213">
    <property type="protein sequence ID" value="CAE1256517.1"/>
    <property type="molecule type" value="Genomic_DNA"/>
</dbReference>
<keyword evidence="1" id="KW-1133">Transmembrane helix</keyword>
<organism evidence="2 3">
    <name type="scientific">Acanthosepion pharaonis</name>
    <name type="common">Pharaoh cuttlefish</name>
    <name type="synonym">Sepia pharaonis</name>
    <dbReference type="NCBI Taxonomy" id="158019"/>
    <lineage>
        <taxon>Eukaryota</taxon>
        <taxon>Metazoa</taxon>
        <taxon>Spiralia</taxon>
        <taxon>Lophotrochozoa</taxon>
        <taxon>Mollusca</taxon>
        <taxon>Cephalopoda</taxon>
        <taxon>Coleoidea</taxon>
        <taxon>Decapodiformes</taxon>
        <taxon>Sepiida</taxon>
        <taxon>Sepiina</taxon>
        <taxon>Sepiidae</taxon>
        <taxon>Acanthosepion</taxon>
    </lineage>
</organism>
<accession>A0A812C642</accession>
<sequence length="150" mass="17154">MIIRVYVKFQSNGVPGNIRDGEMTKCINLLLSLSVSLCLSLSLSLSVSLCLSVPLSLSLSLSFFFNSYLFSPFDFILSFLLFPFISNSLRFLFPFSLFLFCSLLFPPFSLYTFLSAFVANQEFRNSLKDQISQDSLKLKYYLSIYLSIYL</sequence>
<keyword evidence="2" id="KW-0456">Lyase</keyword>
<keyword evidence="1" id="KW-0812">Transmembrane</keyword>
<evidence type="ECO:0000313" key="2">
    <source>
        <dbReference type="EMBL" id="CAE1256517.1"/>
    </source>
</evidence>
<evidence type="ECO:0000256" key="1">
    <source>
        <dbReference type="SAM" id="Phobius"/>
    </source>
</evidence>
<evidence type="ECO:0000313" key="3">
    <source>
        <dbReference type="Proteomes" id="UP000597762"/>
    </source>
</evidence>
<feature type="transmembrane region" description="Helical" evidence="1">
    <location>
        <begin position="29"/>
        <end position="51"/>
    </location>
</feature>
<protein>
    <submittedName>
        <fullName evidence="2">UxaA</fullName>
        <ecNumber evidence="2">4.2.1.7</ecNumber>
    </submittedName>
</protein>
<keyword evidence="3" id="KW-1185">Reference proteome</keyword>